<evidence type="ECO:0000313" key="6">
    <source>
        <dbReference type="EMBL" id="TLU67280.1"/>
    </source>
</evidence>
<dbReference type="PANTHER" id="PTHR42988">
    <property type="entry name" value="PHOSPHOHYDROLASE"/>
    <property type="match status" value="1"/>
</dbReference>
<evidence type="ECO:0000256" key="3">
    <source>
        <dbReference type="ARBA" id="ARBA00023004"/>
    </source>
</evidence>
<name>A0A5R9IP40_9GAMM</name>
<comment type="similarity">
    <text evidence="4">Belongs to the cyclic nucleotide phosphodiesterase class-III family.</text>
</comment>
<dbReference type="InterPro" id="IPR029052">
    <property type="entry name" value="Metallo-depent_PP-like"/>
</dbReference>
<sequence length="255" mass="28708">MKVSSIVFAQFSDSHLFGDKSSSHFGQNVYQNLLEVLVHIRDEQNIQFAIFTGDLTQDHSDQSYRNFVEAMTESGIQVPIYWLAGNHDSLEKMNTLLDHPLIHHDKTVNVDDLQLLLLNSKSDSPAGLVKPEELQKLANVSTPTLIFMHHHPLPVNYFIDRHGLENRQEFWQIVNQQENVIGVACGHIHRGLTIAASGENKAPLYGCPATSIQFDPAYDGVRPLPQGPGYRQFCYRNNTLTTQIISLAYDGVRVS</sequence>
<dbReference type="Pfam" id="PF00149">
    <property type="entry name" value="Metallophos"/>
    <property type="match status" value="1"/>
</dbReference>
<protein>
    <submittedName>
        <fullName evidence="6">3',5'-cyclic-nucleotide phosphodiesterase</fullName>
    </submittedName>
</protein>
<dbReference type="SUPFAM" id="SSF56300">
    <property type="entry name" value="Metallo-dependent phosphatases"/>
    <property type="match status" value="1"/>
</dbReference>
<evidence type="ECO:0000256" key="1">
    <source>
        <dbReference type="ARBA" id="ARBA00022723"/>
    </source>
</evidence>
<gene>
    <name evidence="6" type="ORF">FE810_03070</name>
</gene>
<keyword evidence="3" id="KW-0408">Iron</keyword>
<evidence type="ECO:0000259" key="5">
    <source>
        <dbReference type="Pfam" id="PF00149"/>
    </source>
</evidence>
<evidence type="ECO:0000313" key="7">
    <source>
        <dbReference type="Proteomes" id="UP000307790"/>
    </source>
</evidence>
<dbReference type="GO" id="GO:0016787">
    <property type="term" value="F:hydrolase activity"/>
    <property type="evidence" value="ECO:0007669"/>
    <property type="project" value="UniProtKB-KW"/>
</dbReference>
<dbReference type="InterPro" id="IPR050884">
    <property type="entry name" value="CNP_phosphodiesterase-III"/>
</dbReference>
<proteinExistence type="inferred from homology"/>
<comment type="caution">
    <text evidence="6">The sequence shown here is derived from an EMBL/GenBank/DDBJ whole genome shotgun (WGS) entry which is preliminary data.</text>
</comment>
<dbReference type="AlphaFoldDB" id="A0A5R9IP40"/>
<accession>A0A5R9IP40</accession>
<dbReference type="OrthoDB" id="9784378at2"/>
<dbReference type="Proteomes" id="UP000307790">
    <property type="component" value="Unassembled WGS sequence"/>
</dbReference>
<keyword evidence="7" id="KW-1185">Reference proteome</keyword>
<keyword evidence="1" id="KW-0479">Metal-binding</keyword>
<keyword evidence="2" id="KW-0378">Hydrolase</keyword>
<evidence type="ECO:0000256" key="4">
    <source>
        <dbReference type="ARBA" id="ARBA00025742"/>
    </source>
</evidence>
<dbReference type="EMBL" id="VCBC01000003">
    <property type="protein sequence ID" value="TLU67280.1"/>
    <property type="molecule type" value="Genomic_DNA"/>
</dbReference>
<dbReference type="PANTHER" id="PTHR42988:SF2">
    <property type="entry name" value="CYCLIC NUCLEOTIDE PHOSPHODIESTERASE CBUA0032-RELATED"/>
    <property type="match status" value="1"/>
</dbReference>
<reference evidence="6 7" key="1">
    <citation type="submission" date="2019-05" db="EMBL/GenBank/DDBJ databases">
        <title>Genome sequences of Thalassotalea litorea 1K03283.</title>
        <authorList>
            <person name="Zhang D."/>
        </authorList>
    </citation>
    <scope>NUCLEOTIDE SEQUENCE [LARGE SCALE GENOMIC DNA]</scope>
    <source>
        <strain evidence="6 7">MCCC 1K03283</strain>
    </source>
</reference>
<evidence type="ECO:0000256" key="2">
    <source>
        <dbReference type="ARBA" id="ARBA00022801"/>
    </source>
</evidence>
<organism evidence="6 7">
    <name type="scientific">Thalassotalea litorea</name>
    <dbReference type="NCBI Taxonomy" id="2020715"/>
    <lineage>
        <taxon>Bacteria</taxon>
        <taxon>Pseudomonadati</taxon>
        <taxon>Pseudomonadota</taxon>
        <taxon>Gammaproteobacteria</taxon>
        <taxon>Alteromonadales</taxon>
        <taxon>Colwelliaceae</taxon>
        <taxon>Thalassotalea</taxon>
    </lineage>
</organism>
<dbReference type="InterPro" id="IPR004843">
    <property type="entry name" value="Calcineurin-like_PHP"/>
</dbReference>
<dbReference type="GO" id="GO:0046872">
    <property type="term" value="F:metal ion binding"/>
    <property type="evidence" value="ECO:0007669"/>
    <property type="project" value="UniProtKB-KW"/>
</dbReference>
<dbReference type="Gene3D" id="3.60.21.10">
    <property type="match status" value="1"/>
</dbReference>
<feature type="domain" description="Calcineurin-like phosphoesterase" evidence="5">
    <location>
        <begin position="8"/>
        <end position="190"/>
    </location>
</feature>